<proteinExistence type="predicted"/>
<dbReference type="Proteomes" id="UP000039865">
    <property type="component" value="Unassembled WGS sequence"/>
</dbReference>
<evidence type="ECO:0000313" key="1">
    <source>
        <dbReference type="EMBL" id="CDW88833.1"/>
    </source>
</evidence>
<dbReference type="EMBL" id="CCKQ01016940">
    <property type="protein sequence ID" value="CDW88833.1"/>
    <property type="molecule type" value="Genomic_DNA"/>
</dbReference>
<name>A0A078B5N7_STYLE</name>
<keyword evidence="2" id="KW-1185">Reference proteome</keyword>
<evidence type="ECO:0000313" key="2">
    <source>
        <dbReference type="Proteomes" id="UP000039865"/>
    </source>
</evidence>
<gene>
    <name evidence="1" type="primary">Contig10220.g10913</name>
    <name evidence="1" type="ORF">STYLEM_17958</name>
</gene>
<sequence>MATSFDFVYSQIKNLKKKLNEAGLKDYIKVVDETTYQNKYLHLHCHGPALRPGRIRRVPGHQAQARPRCG</sequence>
<protein>
    <submittedName>
        <fullName evidence="1">Uncharacterized protein</fullName>
    </submittedName>
</protein>
<dbReference type="InParanoid" id="A0A078B5N7"/>
<accession>A0A078B5N7</accession>
<dbReference type="AlphaFoldDB" id="A0A078B5N7"/>
<reference evidence="1 2" key="1">
    <citation type="submission" date="2014-06" db="EMBL/GenBank/DDBJ databases">
        <authorList>
            <person name="Swart Estienne"/>
        </authorList>
    </citation>
    <scope>NUCLEOTIDE SEQUENCE [LARGE SCALE GENOMIC DNA]</scope>
    <source>
        <strain evidence="1 2">130c</strain>
    </source>
</reference>
<organism evidence="1 2">
    <name type="scientific">Stylonychia lemnae</name>
    <name type="common">Ciliate</name>
    <dbReference type="NCBI Taxonomy" id="5949"/>
    <lineage>
        <taxon>Eukaryota</taxon>
        <taxon>Sar</taxon>
        <taxon>Alveolata</taxon>
        <taxon>Ciliophora</taxon>
        <taxon>Intramacronucleata</taxon>
        <taxon>Spirotrichea</taxon>
        <taxon>Stichotrichia</taxon>
        <taxon>Sporadotrichida</taxon>
        <taxon>Oxytrichidae</taxon>
        <taxon>Stylonychinae</taxon>
        <taxon>Stylonychia</taxon>
    </lineage>
</organism>